<dbReference type="PANTHER" id="PTHR43735">
    <property type="entry name" value="APOPTOSIS-INDUCING FACTOR 1"/>
    <property type="match status" value="1"/>
</dbReference>
<protein>
    <recommendedName>
        <fullName evidence="1">FAD/NAD(P)-binding domain-containing protein</fullName>
    </recommendedName>
</protein>
<dbReference type="AlphaFoldDB" id="A0A5M9MW43"/>
<dbReference type="OrthoDB" id="202203at2759"/>
<dbReference type="PRINTS" id="PR00411">
    <property type="entry name" value="PNDRDTASEI"/>
</dbReference>
<dbReference type="GeneID" id="54322935"/>
<evidence type="ECO:0000313" key="2">
    <source>
        <dbReference type="EMBL" id="KAA8651351.1"/>
    </source>
</evidence>
<dbReference type="VEuPathDB" id="FungiDB:EYZ11_000930"/>
<dbReference type="Proteomes" id="UP000324241">
    <property type="component" value="Unassembled WGS sequence"/>
</dbReference>
<dbReference type="GO" id="GO:0050660">
    <property type="term" value="F:flavin adenine dinucleotide binding"/>
    <property type="evidence" value="ECO:0007669"/>
    <property type="project" value="TreeGrafter"/>
</dbReference>
<name>A0A5M9MW43_9EURO</name>
<dbReference type="GO" id="GO:0004174">
    <property type="term" value="F:electron-transferring-flavoprotein dehydrogenase activity"/>
    <property type="evidence" value="ECO:0007669"/>
    <property type="project" value="TreeGrafter"/>
</dbReference>
<proteinExistence type="predicted"/>
<dbReference type="RefSeq" id="XP_033430712.1">
    <property type="nucleotide sequence ID" value="XM_033564955.1"/>
</dbReference>
<reference evidence="2 3" key="1">
    <citation type="submission" date="2019-08" db="EMBL/GenBank/DDBJ databases">
        <title>The genome sequence of a newly discovered highly antifungal drug resistant Aspergillus species, Aspergillus tanneri NIH 1004.</title>
        <authorList>
            <person name="Mounaud S."/>
            <person name="Singh I."/>
            <person name="Joardar V."/>
            <person name="Pakala S."/>
            <person name="Pakala S."/>
            <person name="Venepally P."/>
            <person name="Chung J.K."/>
            <person name="Losada L."/>
            <person name="Nierman W.C."/>
        </authorList>
    </citation>
    <scope>NUCLEOTIDE SEQUENCE [LARGE SCALE GENOMIC DNA]</scope>
    <source>
        <strain evidence="2 3">NIH1004</strain>
    </source>
</reference>
<gene>
    <name evidence="2" type="ORF">ATNIH1004_000233</name>
</gene>
<dbReference type="EMBL" id="QUQM01000002">
    <property type="protein sequence ID" value="KAA8651351.1"/>
    <property type="molecule type" value="Genomic_DNA"/>
</dbReference>
<organism evidence="2 3">
    <name type="scientific">Aspergillus tanneri</name>
    <dbReference type="NCBI Taxonomy" id="1220188"/>
    <lineage>
        <taxon>Eukaryota</taxon>
        <taxon>Fungi</taxon>
        <taxon>Dikarya</taxon>
        <taxon>Ascomycota</taxon>
        <taxon>Pezizomycotina</taxon>
        <taxon>Eurotiomycetes</taxon>
        <taxon>Eurotiomycetidae</taxon>
        <taxon>Eurotiales</taxon>
        <taxon>Aspergillaceae</taxon>
        <taxon>Aspergillus</taxon>
        <taxon>Aspergillus subgen. Circumdati</taxon>
    </lineage>
</organism>
<dbReference type="Pfam" id="PF07992">
    <property type="entry name" value="Pyr_redox_2"/>
    <property type="match status" value="1"/>
</dbReference>
<evidence type="ECO:0000313" key="3">
    <source>
        <dbReference type="Proteomes" id="UP000324241"/>
    </source>
</evidence>
<sequence>MPSNEGFATIIRNYRVLIVGGSYGGLSAALALIDLCAGRLARFNSNADSKPPQRQVPVQITVVDERDGFYHLIGSPKALACDKFASKTWNRFKDIPALQSPNMRFLRGSVSSVNCQEKSAQILDLETNETVEESYDFLLASSGLRRVFPTVPQSLLRHKFLEEARGHQEEIRSARNGVVIIGGGAVGVEMAAELKELDPKQKVTLVHSRDRLLSAEPLPDDFKDRVTSVLREAGVEVILGRRVIDTTAVETEGEKQAWNLTLSNGTQIKAGHVMNAVSKSVPTTSYLPQDALTQDGYVNIRSSLQFPTNIPNADHHFAMGDIASWTGIKRCGGAMHMGHYAATNVHQVMLSERFNIKPEFTTLNNFPPVIGLALGNTAVVYTPDEGTRDGEDLMTIMFGEDMGYTICWNYMKLSEPCQA</sequence>
<dbReference type="PANTHER" id="PTHR43735:SF24">
    <property type="entry name" value="NUCLEOTIDE-DISULPHIDE OXIDOREDUCTASE AMID-LIKE, PUTATIVE (AFU_ORTHOLOGUE AFUA_1G17180)-RELATED"/>
    <property type="match status" value="1"/>
</dbReference>
<accession>A0A5M9MW43</accession>
<dbReference type="SUPFAM" id="SSF51905">
    <property type="entry name" value="FAD/NAD(P)-binding domain"/>
    <property type="match status" value="1"/>
</dbReference>
<dbReference type="Gene3D" id="3.50.50.100">
    <property type="match status" value="1"/>
</dbReference>
<dbReference type="GO" id="GO:0005737">
    <property type="term" value="C:cytoplasm"/>
    <property type="evidence" value="ECO:0007669"/>
    <property type="project" value="TreeGrafter"/>
</dbReference>
<comment type="caution">
    <text evidence="2">The sequence shown here is derived from an EMBL/GenBank/DDBJ whole genome shotgun (WGS) entry which is preliminary data.</text>
</comment>
<dbReference type="PRINTS" id="PR00368">
    <property type="entry name" value="FADPNR"/>
</dbReference>
<evidence type="ECO:0000259" key="1">
    <source>
        <dbReference type="Pfam" id="PF07992"/>
    </source>
</evidence>
<dbReference type="InterPro" id="IPR036188">
    <property type="entry name" value="FAD/NAD-bd_sf"/>
</dbReference>
<dbReference type="InterPro" id="IPR023753">
    <property type="entry name" value="FAD/NAD-binding_dom"/>
</dbReference>
<feature type="domain" description="FAD/NAD(P)-binding" evidence="1">
    <location>
        <begin position="14"/>
        <end position="338"/>
    </location>
</feature>